<evidence type="ECO:0000256" key="1">
    <source>
        <dbReference type="RuleBase" id="RU366034"/>
    </source>
</evidence>
<proteinExistence type="inferred from homology"/>
<keyword evidence="3" id="KW-1185">Reference proteome</keyword>
<dbReference type="InterPro" id="IPR034686">
    <property type="entry name" value="Terpene_cyclase-like_2"/>
</dbReference>
<organism evidence="2 3">
    <name type="scientific">Algoriphagus iocasae</name>
    <dbReference type="NCBI Taxonomy" id="1836499"/>
    <lineage>
        <taxon>Bacteria</taxon>
        <taxon>Pseudomonadati</taxon>
        <taxon>Bacteroidota</taxon>
        <taxon>Cytophagia</taxon>
        <taxon>Cytophagales</taxon>
        <taxon>Cyclobacteriaceae</taxon>
        <taxon>Algoriphagus</taxon>
    </lineage>
</organism>
<dbReference type="Gene3D" id="1.10.600.10">
    <property type="entry name" value="Farnesyl Diphosphate Synthase"/>
    <property type="match status" value="1"/>
</dbReference>
<dbReference type="Proteomes" id="UP000588604">
    <property type="component" value="Unassembled WGS sequence"/>
</dbReference>
<evidence type="ECO:0000313" key="3">
    <source>
        <dbReference type="Proteomes" id="UP000588604"/>
    </source>
</evidence>
<reference evidence="2 3" key="1">
    <citation type="submission" date="2020-08" db="EMBL/GenBank/DDBJ databases">
        <title>Genomic Encyclopedia of Type Strains, Phase IV (KMG-IV): sequencing the most valuable type-strain genomes for metagenomic binning, comparative biology and taxonomic classification.</title>
        <authorList>
            <person name="Goeker M."/>
        </authorList>
    </citation>
    <scope>NUCLEOTIDE SEQUENCE [LARGE SCALE GENOMIC DNA]</scope>
    <source>
        <strain evidence="2 3">DSM 102044</strain>
    </source>
</reference>
<dbReference type="EMBL" id="JACIJO010000005">
    <property type="protein sequence ID" value="MBB6328859.1"/>
    <property type="molecule type" value="Genomic_DNA"/>
</dbReference>
<comment type="caution">
    <text evidence="2">The sequence shown here is derived from an EMBL/GenBank/DDBJ whole genome shotgun (WGS) entry which is preliminary data.</text>
</comment>
<dbReference type="GO" id="GO:0010333">
    <property type="term" value="F:terpene synthase activity"/>
    <property type="evidence" value="ECO:0007669"/>
    <property type="project" value="InterPro"/>
</dbReference>
<dbReference type="PANTHER" id="PTHR35201:SF4">
    <property type="entry name" value="BETA-PINACENE SYNTHASE-RELATED"/>
    <property type="match status" value="1"/>
</dbReference>
<comment type="similarity">
    <text evidence="1">Belongs to the terpene synthase family.</text>
</comment>
<dbReference type="RefSeq" id="WP_184498360.1">
    <property type="nucleotide sequence ID" value="NZ_JACIJO010000005.1"/>
</dbReference>
<dbReference type="SUPFAM" id="SSF48576">
    <property type="entry name" value="Terpenoid synthases"/>
    <property type="match status" value="1"/>
</dbReference>
<gene>
    <name evidence="2" type="ORF">FHS59_004518</name>
</gene>
<dbReference type="Pfam" id="PF19086">
    <property type="entry name" value="Terpene_syn_C_2"/>
    <property type="match status" value="1"/>
</dbReference>
<accession>A0A841MSZ9</accession>
<dbReference type="InterPro" id="IPR008949">
    <property type="entry name" value="Isoprenoid_synthase_dom_sf"/>
</dbReference>
<evidence type="ECO:0000313" key="2">
    <source>
        <dbReference type="EMBL" id="MBB6328859.1"/>
    </source>
</evidence>
<dbReference type="PANTHER" id="PTHR35201">
    <property type="entry name" value="TERPENE SYNTHASE"/>
    <property type="match status" value="1"/>
</dbReference>
<keyword evidence="1" id="KW-0460">Magnesium</keyword>
<comment type="cofactor">
    <cofactor evidence="1">
        <name>Mg(2+)</name>
        <dbReference type="ChEBI" id="CHEBI:18420"/>
    </cofactor>
</comment>
<sequence>MKKTYNFPKAMNLHCKVLDDKVLKWAWEANLFDNPAELERCRVQKINWFTGFLFPEENKERLEQIMKFFLGLFLLDDLLDIVHNTEMIDFLEALKNGDSFHSDFRIHCLGNELNQLYRNFEKQQRDSFLLEQWQTEWHKYLEALQWETRIKMQRVKPNLEEYRLMRPKSSGVYLAMILIKKGKDRRGCVSDLLEISLARYIYLSNDLASYQKEKAIGDPHNEIILLMDSVGDDALSVVQRELKILREEFIPLTELIGINFNSCKKWIYRLLLLAGGCEAWTAETLRYQKNINGNSATH</sequence>
<dbReference type="EC" id="4.2.3.-" evidence="1"/>
<name>A0A841MSZ9_9BACT</name>
<dbReference type="GO" id="GO:0046872">
    <property type="term" value="F:metal ion binding"/>
    <property type="evidence" value="ECO:0007669"/>
    <property type="project" value="UniProtKB-KW"/>
</dbReference>
<protein>
    <recommendedName>
        <fullName evidence="1">Terpene synthase</fullName>
        <ecNumber evidence="1">4.2.3.-</ecNumber>
    </recommendedName>
</protein>
<keyword evidence="1" id="KW-0456">Lyase</keyword>
<keyword evidence="1" id="KW-0479">Metal-binding</keyword>
<dbReference type="AlphaFoldDB" id="A0A841MSZ9"/>